<evidence type="ECO:0000313" key="2">
    <source>
        <dbReference type="EMBL" id="MDL5159594.1"/>
    </source>
</evidence>
<feature type="transmembrane region" description="Helical" evidence="1">
    <location>
        <begin position="148"/>
        <end position="170"/>
    </location>
</feature>
<keyword evidence="1" id="KW-0472">Membrane</keyword>
<feature type="transmembrane region" description="Helical" evidence="1">
    <location>
        <begin position="27"/>
        <end position="46"/>
    </location>
</feature>
<accession>A0ABT7MFZ8</accession>
<evidence type="ECO:0000313" key="3">
    <source>
        <dbReference type="Proteomes" id="UP001231924"/>
    </source>
</evidence>
<keyword evidence="3" id="KW-1185">Reference proteome</keyword>
<keyword evidence="1" id="KW-1133">Transmembrane helix</keyword>
<evidence type="ECO:0008006" key="4">
    <source>
        <dbReference type="Google" id="ProtNLM"/>
    </source>
</evidence>
<dbReference type="Proteomes" id="UP001231924">
    <property type="component" value="Unassembled WGS sequence"/>
</dbReference>
<comment type="caution">
    <text evidence="2">The sequence shown here is derived from an EMBL/GenBank/DDBJ whole genome shotgun (WGS) entry which is preliminary data.</text>
</comment>
<protein>
    <recommendedName>
        <fullName evidence="4">Transmembrane protein</fullName>
    </recommendedName>
</protein>
<dbReference type="InterPro" id="IPR039708">
    <property type="entry name" value="MT1774/Rv1733c-like"/>
</dbReference>
<dbReference type="PANTHER" id="PTHR42305">
    <property type="entry name" value="MEMBRANE PROTEIN RV1733C-RELATED"/>
    <property type="match status" value="1"/>
</dbReference>
<proteinExistence type="predicted"/>
<dbReference type="RefSeq" id="WP_286056190.1">
    <property type="nucleotide sequence ID" value="NZ_JASVWF010000007.1"/>
</dbReference>
<evidence type="ECO:0000256" key="1">
    <source>
        <dbReference type="SAM" id="Phobius"/>
    </source>
</evidence>
<name>A0ABT7MFZ8_9PSEU</name>
<reference evidence="2 3" key="1">
    <citation type="submission" date="2023-06" db="EMBL/GenBank/DDBJ databases">
        <title>Actinomycetospora Odt1-22.</title>
        <authorList>
            <person name="Supong K."/>
        </authorList>
    </citation>
    <scope>NUCLEOTIDE SEQUENCE [LARGE SCALE GENOMIC DNA]</scope>
    <source>
        <strain evidence="2 3">Odt1-22</strain>
    </source>
</reference>
<organism evidence="2 3">
    <name type="scientific">Actinomycetospora termitidis</name>
    <dbReference type="NCBI Taxonomy" id="3053470"/>
    <lineage>
        <taxon>Bacteria</taxon>
        <taxon>Bacillati</taxon>
        <taxon>Actinomycetota</taxon>
        <taxon>Actinomycetes</taxon>
        <taxon>Pseudonocardiales</taxon>
        <taxon>Pseudonocardiaceae</taxon>
        <taxon>Actinomycetospora</taxon>
    </lineage>
</organism>
<gene>
    <name evidence="2" type="ORF">QRT03_26745</name>
</gene>
<keyword evidence="1" id="KW-0812">Transmembrane</keyword>
<dbReference type="EMBL" id="JASVWF010000007">
    <property type="protein sequence ID" value="MDL5159594.1"/>
    <property type="molecule type" value="Genomic_DNA"/>
</dbReference>
<sequence>MRLDRMRAALLPRPSVLRRRSDGIETAALRCAVVLLVLLVPFLVLLGRHGADDAAADAAATRAQAHPVTATVLEAPPGAGMTAGYTGGLSTVDVAWVEPDLTRHTTQITAAPSVRTGDRMQLWIAAGDRPVVPPASDTDAVVEGVVDAVGALVAAVVVLAGLLITLRLVLDRARMRAWDADWWTFVHRRDRGTTG</sequence>
<dbReference type="PANTHER" id="PTHR42305:SF1">
    <property type="entry name" value="MEMBRANE PROTEIN RV1733C-RELATED"/>
    <property type="match status" value="1"/>
</dbReference>